<dbReference type="GeneID" id="78405322"/>
<evidence type="ECO:0000313" key="8">
    <source>
        <dbReference type="Proteomes" id="UP000014073"/>
    </source>
</evidence>
<proteinExistence type="inferred from homology"/>
<dbReference type="InterPro" id="IPR011990">
    <property type="entry name" value="TPR-like_helical_dom_sf"/>
</dbReference>
<comment type="caution">
    <text evidence="7">The sequence shown here is derived from an EMBL/GenBank/DDBJ whole genome shotgun (WGS) entry which is preliminary data.</text>
</comment>
<evidence type="ECO:0000256" key="2">
    <source>
        <dbReference type="ARBA" id="ARBA00006275"/>
    </source>
</evidence>
<evidence type="ECO:0000256" key="5">
    <source>
        <dbReference type="ARBA" id="ARBA00023237"/>
    </source>
</evidence>
<name>S0FDT2_9BACT</name>
<dbReference type="SUPFAM" id="SSF48452">
    <property type="entry name" value="TPR-like"/>
    <property type="match status" value="1"/>
</dbReference>
<keyword evidence="8" id="KW-1185">Reference proteome</keyword>
<evidence type="ECO:0000313" key="7">
    <source>
        <dbReference type="EMBL" id="EEF78147.1"/>
    </source>
</evidence>
<keyword evidence="5" id="KW-0998">Cell outer membrane</keyword>
<evidence type="ECO:0000256" key="4">
    <source>
        <dbReference type="ARBA" id="ARBA00023136"/>
    </source>
</evidence>
<dbReference type="RefSeq" id="WP_008145281.1">
    <property type="nucleotide sequence ID" value="NZ_EQ973651.1"/>
</dbReference>
<organism evidence="7 8">
    <name type="scientific">Phocaeicola coprophilus DSM 18228 = JCM 13818</name>
    <dbReference type="NCBI Taxonomy" id="547042"/>
    <lineage>
        <taxon>Bacteria</taxon>
        <taxon>Pseudomonadati</taxon>
        <taxon>Bacteroidota</taxon>
        <taxon>Bacteroidia</taxon>
        <taxon>Bacteroidales</taxon>
        <taxon>Bacteroidaceae</taxon>
        <taxon>Phocaeicola</taxon>
    </lineage>
</organism>
<evidence type="ECO:0000256" key="3">
    <source>
        <dbReference type="ARBA" id="ARBA00022729"/>
    </source>
</evidence>
<dbReference type="Gene3D" id="1.25.40.390">
    <property type="match status" value="1"/>
</dbReference>
<reference evidence="7 8" key="1">
    <citation type="submission" date="2008-12" db="EMBL/GenBank/DDBJ databases">
        <authorList>
            <person name="Fulton L."/>
            <person name="Clifton S."/>
            <person name="Fulton B."/>
            <person name="Xu J."/>
            <person name="Minx P."/>
            <person name="Pepin K.H."/>
            <person name="Johnson M."/>
            <person name="Bhonagiri V."/>
            <person name="Nash W.E."/>
            <person name="Mardis E.R."/>
            <person name="Wilson R.K."/>
        </authorList>
    </citation>
    <scope>NUCLEOTIDE SEQUENCE [LARGE SCALE GENOMIC DNA]</scope>
    <source>
        <strain evidence="7 8">DSM 18228</strain>
    </source>
</reference>
<dbReference type="Proteomes" id="UP000014073">
    <property type="component" value="Unassembled WGS sequence"/>
</dbReference>
<dbReference type="EMBL" id="ACBW01000228">
    <property type="protein sequence ID" value="EEF78147.1"/>
    <property type="molecule type" value="Genomic_DNA"/>
</dbReference>
<feature type="domain" description="RagB/SusD" evidence="6">
    <location>
        <begin position="267"/>
        <end position="598"/>
    </location>
</feature>
<comment type="subcellular location">
    <subcellularLocation>
        <location evidence="1">Cell outer membrane</location>
    </subcellularLocation>
</comment>
<dbReference type="STRING" id="547042.BACCOPRO_03672"/>
<sequence length="600" mass="68571">MKTAKYITLSMLGLTMMGCNDSFLDRFPEDSLTEKSFFKSVSDLETYAYGLYNWGASTTDGVSDNVIYCEASSVFDKMNGQLTPEEVGQWGWGTLRSINFFLARAPQATGNEADINHFIGLGRLYRAKEYYGKVQSYSDVPWYSKDLQTTDTEELYKTQDPRALVVDSIMADLDFAVKNMKDGNSKTEIYKVVALAEQARIALNEGTFRKYHPELELNDYDRFLELAVQASETIMNNYDYEISNVPNGSMPPYRALFSSLDLSTNPEVILVMDNDKNLGRKYGISSIFNYNHSISRDLMEDYLYITEDGKAVPFHTVPGYETMTVTEVYKNRDPRMAETLMPIGWQREWDKMPAQQKMEFGGYPQVKFCLDTPQDMWEWGTAYCDLPILRYATILLINAEAKAELGILTQEDLDKTINKIRGRVGVELPPAKLDEWLNNPDPVQMARYSNIKSTQAGAVAEVRHERRIELACEGYRYNDLMRWGCAKLLEKVPEGAYIPGYGYMDTNGDGVKDVGFFPDSESANEAKKDLTEEDLKNVSTQIIDDKSPIMFSEGDHGHILRTSQVQANWEWIEPKYYYTPISVRDININPNLKQNKFWAE</sequence>
<keyword evidence="4" id="KW-0472">Membrane</keyword>
<protein>
    <submittedName>
        <fullName evidence="7">SusD family protein</fullName>
    </submittedName>
</protein>
<evidence type="ECO:0000259" key="6">
    <source>
        <dbReference type="Pfam" id="PF07980"/>
    </source>
</evidence>
<dbReference type="AlphaFoldDB" id="S0FDT2"/>
<keyword evidence="3" id="KW-0732">Signal</keyword>
<dbReference type="PROSITE" id="PS51257">
    <property type="entry name" value="PROKAR_LIPOPROTEIN"/>
    <property type="match status" value="1"/>
</dbReference>
<dbReference type="Pfam" id="PF07980">
    <property type="entry name" value="SusD_RagB"/>
    <property type="match status" value="1"/>
</dbReference>
<dbReference type="GO" id="GO:0009279">
    <property type="term" value="C:cell outer membrane"/>
    <property type="evidence" value="ECO:0007669"/>
    <property type="project" value="UniProtKB-SubCell"/>
</dbReference>
<comment type="similarity">
    <text evidence="2">Belongs to the SusD family.</text>
</comment>
<dbReference type="HOGENOM" id="CLU_015553_0_1_10"/>
<accession>S0FDT2</accession>
<dbReference type="InterPro" id="IPR012944">
    <property type="entry name" value="SusD_RagB_dom"/>
</dbReference>
<gene>
    <name evidence="7" type="ORF">BACCOPRO_03672</name>
</gene>
<evidence type="ECO:0000256" key="1">
    <source>
        <dbReference type="ARBA" id="ARBA00004442"/>
    </source>
</evidence>
<dbReference type="eggNOG" id="COG0457">
    <property type="taxonomic scope" value="Bacteria"/>
</dbReference>